<reference evidence="1" key="1">
    <citation type="submission" date="2010-07" db="EMBL/GenBank/DDBJ databases">
        <authorList>
            <person name="Muzny D."/>
            <person name="Qin X."/>
            <person name="Deng J."/>
            <person name="Jiang H."/>
            <person name="Liu Y."/>
            <person name="Qu J."/>
            <person name="Song X.-Z."/>
            <person name="Zhang L."/>
            <person name="Thornton R."/>
            <person name="Coyle M."/>
            <person name="Francisco L."/>
            <person name="Jackson L."/>
            <person name="Javaid M."/>
            <person name="Korchina V."/>
            <person name="Kovar C."/>
            <person name="Mata R."/>
            <person name="Mathew T."/>
            <person name="Ngo R."/>
            <person name="Nguyen L."/>
            <person name="Nguyen N."/>
            <person name="Okwuonu G."/>
            <person name="Ongeri F."/>
            <person name="Pham C."/>
            <person name="Simmons D."/>
            <person name="Wilczek-Boney K."/>
            <person name="Hale W."/>
            <person name="Jakkamsetti A."/>
            <person name="Pham P."/>
            <person name="Ruth R."/>
            <person name="San Lucas F."/>
            <person name="Warren J."/>
            <person name="Zhang J."/>
            <person name="Zhao Z."/>
            <person name="Zhou C."/>
            <person name="Zhu D."/>
            <person name="Lee S."/>
            <person name="Bess C."/>
            <person name="Blankenburg K."/>
            <person name="Forbes L."/>
            <person name="Fu Q."/>
            <person name="Gubbala S."/>
            <person name="Hirani K."/>
            <person name="Jayaseelan J.C."/>
            <person name="Lara F."/>
            <person name="Munidasa M."/>
            <person name="Palculict T."/>
            <person name="Patil S."/>
            <person name="Pu L.-L."/>
            <person name="Saada N."/>
            <person name="Tang L."/>
            <person name="Weissenberger G."/>
            <person name="Zhu Y."/>
            <person name="Hemphill L."/>
            <person name="Shang Y."/>
            <person name="Youmans B."/>
            <person name="Ayvaz T."/>
            <person name="Ross M."/>
            <person name="Santibanez J."/>
            <person name="Aqrawi P."/>
            <person name="Gross S."/>
            <person name="Joshi V."/>
            <person name="Fowler G."/>
            <person name="Nazareth L."/>
            <person name="Reid J."/>
            <person name="Worley K."/>
            <person name="Petrosino J."/>
            <person name="Highlander S."/>
            <person name="Gibbs R."/>
        </authorList>
    </citation>
    <scope>NUCLEOTIDE SEQUENCE [LARGE SCALE GENOMIC DNA]</scope>
    <source>
        <strain evidence="1">DSM 16973</strain>
    </source>
</reference>
<name>E0NT86_9BACT</name>
<evidence type="ECO:0000313" key="1">
    <source>
        <dbReference type="EMBL" id="EFM01658.1"/>
    </source>
</evidence>
<dbReference type="HOGENOM" id="CLU_2846153_0_0_10"/>
<protein>
    <submittedName>
        <fullName evidence="1">Uncharacterized protein</fullName>
    </submittedName>
</protein>
<keyword evidence="2" id="KW-1185">Reference proteome</keyword>
<evidence type="ECO:0000313" key="2">
    <source>
        <dbReference type="Proteomes" id="UP000004394"/>
    </source>
</evidence>
<dbReference type="Proteomes" id="UP000004394">
    <property type="component" value="Unassembled WGS sequence"/>
</dbReference>
<dbReference type="EMBL" id="AEEI01000047">
    <property type="protein sequence ID" value="EFM01658.1"/>
    <property type="molecule type" value="Genomic_DNA"/>
</dbReference>
<comment type="caution">
    <text evidence="1">The sequence shown here is derived from an EMBL/GenBank/DDBJ whole genome shotgun (WGS) entry which is preliminary data.</text>
</comment>
<sequence length="65" mass="7344">MPFFLLAQHPYLPCGSKPFARFIDTSPHGFTLLRFAVALRDETGFIIVFTIGNTNSLHEGKYFPP</sequence>
<organism evidence="1 2">
    <name type="scientific">Hoylesella marshii DSM 16973 = JCM 13450</name>
    <dbReference type="NCBI Taxonomy" id="862515"/>
    <lineage>
        <taxon>Bacteria</taxon>
        <taxon>Pseudomonadati</taxon>
        <taxon>Bacteroidota</taxon>
        <taxon>Bacteroidia</taxon>
        <taxon>Bacteroidales</taxon>
        <taxon>Prevotellaceae</taxon>
        <taxon>Hoylesella</taxon>
    </lineage>
</organism>
<proteinExistence type="predicted"/>
<gene>
    <name evidence="1" type="ORF">HMPREF0658_1388</name>
</gene>
<accession>E0NT86</accession>
<dbReference type="BioCyc" id="PMAR862515-HMP:GMOO-1411-MONOMER"/>
<dbReference type="STRING" id="862515.HMPREF0658_1388"/>
<dbReference type="AlphaFoldDB" id="E0NT86"/>